<name>A0A318ZL91_9EURO</name>
<reference evidence="2 3" key="1">
    <citation type="submission" date="2016-12" db="EMBL/GenBank/DDBJ databases">
        <title>The genomes of Aspergillus section Nigri reveals drivers in fungal speciation.</title>
        <authorList>
            <consortium name="DOE Joint Genome Institute"/>
            <person name="Vesth T.C."/>
            <person name="Nybo J."/>
            <person name="Theobald S."/>
            <person name="Brandl J."/>
            <person name="Frisvad J.C."/>
            <person name="Nielsen K.F."/>
            <person name="Lyhne E.K."/>
            <person name="Kogle M.E."/>
            <person name="Kuo A."/>
            <person name="Riley R."/>
            <person name="Clum A."/>
            <person name="Nolan M."/>
            <person name="Lipzen A."/>
            <person name="Salamov A."/>
            <person name="Henrissat B."/>
            <person name="Wiebenga A."/>
            <person name="De Vries R.P."/>
            <person name="Grigoriev I.V."/>
            <person name="Mortensen U.H."/>
            <person name="Andersen M.R."/>
            <person name="Baker S.E."/>
        </authorList>
    </citation>
    <scope>NUCLEOTIDE SEQUENCE [LARGE SCALE GENOMIC DNA]</scope>
    <source>
        <strain evidence="2 3">JOP 1030-1</strain>
    </source>
</reference>
<sequence length="154" mass="18083">MRSRTSPSTLHAVPTLSPVLQPGRRMIGPGRNKVEVKILCQEARDRRPFVMKKLFKGAKWYIEMTFKNFSANEMRSAVKRPGRKRLALREKQISPKWEKKKKKKDPDHGISCISHVDHLRTSCHPEDEQTVALRVDDRRWVSCIIFIEAYWRES</sequence>
<keyword evidence="3" id="KW-1185">Reference proteome</keyword>
<feature type="region of interest" description="Disordered" evidence="1">
    <location>
        <begin position="90"/>
        <end position="109"/>
    </location>
</feature>
<dbReference type="GeneID" id="37071817"/>
<organism evidence="2 3">
    <name type="scientific">Aspergillus saccharolyticus JOP 1030-1</name>
    <dbReference type="NCBI Taxonomy" id="1450539"/>
    <lineage>
        <taxon>Eukaryota</taxon>
        <taxon>Fungi</taxon>
        <taxon>Dikarya</taxon>
        <taxon>Ascomycota</taxon>
        <taxon>Pezizomycotina</taxon>
        <taxon>Eurotiomycetes</taxon>
        <taxon>Eurotiomycetidae</taxon>
        <taxon>Eurotiales</taxon>
        <taxon>Aspergillaceae</taxon>
        <taxon>Aspergillus</taxon>
        <taxon>Aspergillus subgen. Circumdati</taxon>
    </lineage>
</organism>
<dbReference type="Proteomes" id="UP000248349">
    <property type="component" value="Unassembled WGS sequence"/>
</dbReference>
<evidence type="ECO:0000256" key="1">
    <source>
        <dbReference type="SAM" id="MobiDB-lite"/>
    </source>
</evidence>
<accession>A0A318ZL91</accession>
<dbReference type="RefSeq" id="XP_025434341.1">
    <property type="nucleotide sequence ID" value="XM_025570589.1"/>
</dbReference>
<evidence type="ECO:0000313" key="2">
    <source>
        <dbReference type="EMBL" id="PYH48359.1"/>
    </source>
</evidence>
<evidence type="ECO:0000313" key="3">
    <source>
        <dbReference type="Proteomes" id="UP000248349"/>
    </source>
</evidence>
<gene>
    <name evidence="2" type="ORF">BP01DRAFT_146251</name>
</gene>
<proteinExistence type="predicted"/>
<dbReference type="EMBL" id="KZ821221">
    <property type="protein sequence ID" value="PYH48359.1"/>
    <property type="molecule type" value="Genomic_DNA"/>
</dbReference>
<dbReference type="AlphaFoldDB" id="A0A318ZL91"/>
<protein>
    <submittedName>
        <fullName evidence="2">Uncharacterized protein</fullName>
    </submittedName>
</protein>